<sequence>MPLRVYMIPGQIAVTKPGKEVHGGRPDDYLLIIGYKTDHMMMQGYAAIDGARNMWTAFSEVFPQAPDVWWQMFYGDRVVVPPARWFPQAQQFVQSTVANLTIAQNAWTANFPIASNIAGAPAEPTGVIFTVHRRGQL</sequence>
<dbReference type="EMBL" id="BSPK01000072">
    <property type="protein sequence ID" value="GLS65446.1"/>
    <property type="molecule type" value="Genomic_DNA"/>
</dbReference>
<reference evidence="1 3" key="3">
    <citation type="submission" date="2019-07" db="EMBL/GenBank/DDBJ databases">
        <title>Whole genome shotgun sequence of Methylobacterium oxalidis NBRC 107715.</title>
        <authorList>
            <person name="Hosoyama A."/>
            <person name="Uohara A."/>
            <person name="Ohji S."/>
            <person name="Ichikawa N."/>
        </authorList>
    </citation>
    <scope>NUCLEOTIDE SEQUENCE [LARGE SCALE GENOMIC DNA]</scope>
    <source>
        <strain evidence="1 3">NBRC 107715</strain>
    </source>
</reference>
<comment type="caution">
    <text evidence="1">The sequence shown here is derived from an EMBL/GenBank/DDBJ whole genome shotgun (WGS) entry which is preliminary data.</text>
</comment>
<proteinExistence type="predicted"/>
<protein>
    <submittedName>
        <fullName evidence="1">Uncharacterized protein</fullName>
    </submittedName>
</protein>
<dbReference type="AlphaFoldDB" id="A0A512J6K8"/>
<accession>A0A512J6K8</accession>
<gene>
    <name evidence="2" type="ORF">GCM10007888_38280</name>
    <name evidence="1" type="ORF">MOX02_36110</name>
</gene>
<organism evidence="1 3">
    <name type="scientific">Methylobacterium oxalidis</name>
    <dbReference type="NCBI Taxonomy" id="944322"/>
    <lineage>
        <taxon>Bacteria</taxon>
        <taxon>Pseudomonadati</taxon>
        <taxon>Pseudomonadota</taxon>
        <taxon>Alphaproteobacteria</taxon>
        <taxon>Hyphomicrobiales</taxon>
        <taxon>Methylobacteriaceae</taxon>
        <taxon>Methylobacterium</taxon>
    </lineage>
</organism>
<dbReference type="EMBL" id="BJZU01000073">
    <property type="protein sequence ID" value="GEP05573.1"/>
    <property type="molecule type" value="Genomic_DNA"/>
</dbReference>
<name>A0A512J6K8_9HYPH</name>
<dbReference type="Proteomes" id="UP000321960">
    <property type="component" value="Unassembled WGS sequence"/>
</dbReference>
<evidence type="ECO:0000313" key="1">
    <source>
        <dbReference type="EMBL" id="GEP05573.1"/>
    </source>
</evidence>
<dbReference type="Proteomes" id="UP001156856">
    <property type="component" value="Unassembled WGS sequence"/>
</dbReference>
<evidence type="ECO:0000313" key="4">
    <source>
        <dbReference type="Proteomes" id="UP001156856"/>
    </source>
</evidence>
<dbReference type="RefSeq" id="WP_147027129.1">
    <property type="nucleotide sequence ID" value="NZ_BJZU01000073.1"/>
</dbReference>
<reference evidence="2" key="4">
    <citation type="submission" date="2023-01" db="EMBL/GenBank/DDBJ databases">
        <title>Draft genome sequence of Methylobacterium oxalidis strain NBRC 107715.</title>
        <authorList>
            <person name="Sun Q."/>
            <person name="Mori K."/>
        </authorList>
    </citation>
    <scope>NUCLEOTIDE SEQUENCE</scope>
    <source>
        <strain evidence="2">NBRC 107715</strain>
    </source>
</reference>
<reference evidence="2" key="1">
    <citation type="journal article" date="2014" name="Int. J. Syst. Evol. Microbiol.">
        <title>Complete genome of a new Firmicutes species belonging to the dominant human colonic microbiota ('Ruminococcus bicirculans') reveals two chromosomes and a selective capacity to utilize plant glucans.</title>
        <authorList>
            <consortium name="NISC Comparative Sequencing Program"/>
            <person name="Wegmann U."/>
            <person name="Louis P."/>
            <person name="Goesmann A."/>
            <person name="Henrissat B."/>
            <person name="Duncan S.H."/>
            <person name="Flint H.J."/>
        </authorList>
    </citation>
    <scope>NUCLEOTIDE SEQUENCE</scope>
    <source>
        <strain evidence="2">NBRC 107715</strain>
    </source>
</reference>
<keyword evidence="4" id="KW-1185">Reference proteome</keyword>
<evidence type="ECO:0000313" key="3">
    <source>
        <dbReference type="Proteomes" id="UP000321960"/>
    </source>
</evidence>
<reference evidence="4" key="2">
    <citation type="journal article" date="2019" name="Int. J. Syst. Evol. Microbiol.">
        <title>The Global Catalogue of Microorganisms (GCM) 10K type strain sequencing project: providing services to taxonomists for standard genome sequencing and annotation.</title>
        <authorList>
            <consortium name="The Broad Institute Genomics Platform"/>
            <consortium name="The Broad Institute Genome Sequencing Center for Infectious Disease"/>
            <person name="Wu L."/>
            <person name="Ma J."/>
        </authorList>
    </citation>
    <scope>NUCLEOTIDE SEQUENCE [LARGE SCALE GENOMIC DNA]</scope>
    <source>
        <strain evidence="4">NBRC 107715</strain>
    </source>
</reference>
<evidence type="ECO:0000313" key="2">
    <source>
        <dbReference type="EMBL" id="GLS65446.1"/>
    </source>
</evidence>